<dbReference type="InterPro" id="IPR006342">
    <property type="entry name" value="FkbM_mtfrase"/>
</dbReference>
<dbReference type="InParanoid" id="G0MR60"/>
<dbReference type="SUPFAM" id="SSF53335">
    <property type="entry name" value="S-adenosyl-L-methionine-dependent methyltransferases"/>
    <property type="match status" value="1"/>
</dbReference>
<dbReference type="InterPro" id="IPR026913">
    <property type="entry name" value="METTL24"/>
</dbReference>
<dbReference type="InterPro" id="IPR004148">
    <property type="entry name" value="BAR_dom"/>
</dbReference>
<accession>G0MR60</accession>
<name>G0MR60_CAEBE</name>
<dbReference type="Pfam" id="PF03114">
    <property type="entry name" value="BAR"/>
    <property type="match status" value="1"/>
</dbReference>
<evidence type="ECO:0000313" key="2">
    <source>
        <dbReference type="EMBL" id="EGT42123.1"/>
    </source>
</evidence>
<evidence type="ECO:0000259" key="1">
    <source>
        <dbReference type="SMART" id="SM00721"/>
    </source>
</evidence>
<dbReference type="HOGENOM" id="CLU_581701_0_0_1"/>
<dbReference type="InterPro" id="IPR029063">
    <property type="entry name" value="SAM-dependent_MTases_sf"/>
</dbReference>
<dbReference type="eggNOG" id="ENOG502SGZQ">
    <property type="taxonomic scope" value="Eukaryota"/>
</dbReference>
<keyword evidence="3" id="KW-1185">Reference proteome</keyword>
<dbReference type="PANTHER" id="PTHR32026">
    <property type="entry name" value="METHYLTRANSFERASE-LIKE PROTEIN 24"/>
    <property type="match status" value="1"/>
</dbReference>
<dbReference type="Pfam" id="PF05050">
    <property type="entry name" value="Methyltransf_21"/>
    <property type="match status" value="1"/>
</dbReference>
<dbReference type="GO" id="GO:0005737">
    <property type="term" value="C:cytoplasm"/>
    <property type="evidence" value="ECO:0007669"/>
    <property type="project" value="InterPro"/>
</dbReference>
<dbReference type="EMBL" id="GL379808">
    <property type="protein sequence ID" value="EGT42123.1"/>
    <property type="molecule type" value="Genomic_DNA"/>
</dbReference>
<dbReference type="OrthoDB" id="5815019at2759"/>
<gene>
    <name evidence="2" type="ORF">CAEBREN_07342</name>
</gene>
<reference evidence="3" key="1">
    <citation type="submission" date="2011-07" db="EMBL/GenBank/DDBJ databases">
        <authorList>
            <consortium name="Caenorhabditis brenneri Sequencing and Analysis Consortium"/>
            <person name="Wilson R.K."/>
        </authorList>
    </citation>
    <scope>NUCLEOTIDE SEQUENCE [LARGE SCALE GENOMIC DNA]</scope>
    <source>
        <strain evidence="3">PB2801</strain>
    </source>
</reference>
<evidence type="ECO:0000313" key="3">
    <source>
        <dbReference type="Proteomes" id="UP000008068"/>
    </source>
</evidence>
<organism evidence="3">
    <name type="scientific">Caenorhabditis brenneri</name>
    <name type="common">Nematode worm</name>
    <dbReference type="NCBI Taxonomy" id="135651"/>
    <lineage>
        <taxon>Eukaryota</taxon>
        <taxon>Metazoa</taxon>
        <taxon>Ecdysozoa</taxon>
        <taxon>Nematoda</taxon>
        <taxon>Chromadorea</taxon>
        <taxon>Rhabditida</taxon>
        <taxon>Rhabditina</taxon>
        <taxon>Rhabditomorpha</taxon>
        <taxon>Rhabditoidea</taxon>
        <taxon>Rhabditidae</taxon>
        <taxon>Peloderinae</taxon>
        <taxon>Caenorhabditis</taxon>
    </lineage>
</organism>
<dbReference type="AlphaFoldDB" id="G0MR60"/>
<dbReference type="PANTHER" id="PTHR32026:SF6">
    <property type="entry name" value="METHYLTRANSFERASE FKBM DOMAIN-CONTAINING PROTEIN"/>
    <property type="match status" value="1"/>
</dbReference>
<dbReference type="SMART" id="SM00721">
    <property type="entry name" value="BAR"/>
    <property type="match status" value="1"/>
</dbReference>
<feature type="domain" description="BAR" evidence="1">
    <location>
        <begin position="216"/>
        <end position="466"/>
    </location>
</feature>
<sequence length="470" mass="53640">MEAYCGNLVSIGKPGEDGSKYVCNPMAVKRRNCTLLSLGLNNQIGYDQNIIEATGGHCLILGADKDLQNIQTRKSYANIGGELFIGKIPTELTIDSMLEKVGRKEVEVAKVDIEGGEFTGLEPFLRKYHVCQILIEVHGTPADHLRMLQIMAKYEFRLYNIDKNVICPACCEYSLINKKCMGQFGVVPLADTIPVGKPNSIQNEDQKKETAETAEKAAKAGMMNRLYVHFGQKVGIVEWTKLEPRFERNIDKLISYHNIIYKMVEIIELQVQIVPKVMARKKVLCEPGENPWELMGGWLNYLSQVQYQGQHAKILEKYSMACGKICQKETQVQKRTRSHLIRKMRMYTGEESEALNIGVEQLKALLHGIDDTRNKLKSAKTTKEVKEKGEAYRKNIRAFNDKAYEIQAWIDEVAMVVTIHQQELLRVKKILKTLKKTKDLQFAREVSVFHDQVYNSLNEVILRLGYHNKK</sequence>
<dbReference type="FunCoup" id="G0MR60">
    <property type="interactions" value="8"/>
</dbReference>
<protein>
    <recommendedName>
        <fullName evidence="1">BAR domain-containing protein</fullName>
    </recommendedName>
</protein>
<dbReference type="Proteomes" id="UP000008068">
    <property type="component" value="Unassembled WGS sequence"/>
</dbReference>
<proteinExistence type="predicted"/>